<gene>
    <name evidence="2" type="ORF">C8A04DRAFT_32260</name>
</gene>
<dbReference type="Proteomes" id="UP001302676">
    <property type="component" value="Unassembled WGS sequence"/>
</dbReference>
<dbReference type="RefSeq" id="XP_062633588.1">
    <property type="nucleotide sequence ID" value="XM_062782029.1"/>
</dbReference>
<evidence type="ECO:0000313" key="3">
    <source>
        <dbReference type="Proteomes" id="UP001302676"/>
    </source>
</evidence>
<feature type="region of interest" description="Disordered" evidence="1">
    <location>
        <begin position="105"/>
        <end position="136"/>
    </location>
</feature>
<feature type="compositionally biased region" description="Polar residues" evidence="1">
    <location>
        <begin position="198"/>
        <end position="209"/>
    </location>
</feature>
<sequence length="283" mass="31101">MLCGIQQTSPHHHTFLRSFRSHKSLRQEKESIHTEHSGSSSSENDMHRPHRHRPSDASSMARPSFDSTISRKTDLSIDWDPLRLHPSLAPGPVPPLRDIVASENATRRHQPQELRHDQSSQAVRARHQGASSRSLATSTHSTVIYGGFDFGFDTTPTPAVATTTTTTNKMALATHPGGGMTKSTSTSMDNHRAPSPTPSDASSEFSLSPSDDWGVIEDDDAALGFGLAPPPAPRARPRPRPNLDSSDSDSVEYFLRRGGWKRRGIVFVDARNALEGEDETWEI</sequence>
<feature type="region of interest" description="Disordered" evidence="1">
    <location>
        <begin position="170"/>
        <end position="249"/>
    </location>
</feature>
<evidence type="ECO:0000256" key="1">
    <source>
        <dbReference type="SAM" id="MobiDB-lite"/>
    </source>
</evidence>
<evidence type="ECO:0000313" key="2">
    <source>
        <dbReference type="EMBL" id="KAK4140217.1"/>
    </source>
</evidence>
<dbReference type="AlphaFoldDB" id="A0AAN6UVY7"/>
<keyword evidence="3" id="KW-1185">Reference proteome</keyword>
<name>A0AAN6UVY7_9PEZI</name>
<dbReference type="GeneID" id="87818642"/>
<feature type="compositionally biased region" description="Basic and acidic residues" evidence="1">
    <location>
        <begin position="25"/>
        <end position="36"/>
    </location>
</feature>
<organism evidence="2 3">
    <name type="scientific">Dichotomopilus funicola</name>
    <dbReference type="NCBI Taxonomy" id="1934379"/>
    <lineage>
        <taxon>Eukaryota</taxon>
        <taxon>Fungi</taxon>
        <taxon>Dikarya</taxon>
        <taxon>Ascomycota</taxon>
        <taxon>Pezizomycotina</taxon>
        <taxon>Sordariomycetes</taxon>
        <taxon>Sordariomycetidae</taxon>
        <taxon>Sordariales</taxon>
        <taxon>Chaetomiaceae</taxon>
        <taxon>Dichotomopilus</taxon>
    </lineage>
</organism>
<reference evidence="2" key="1">
    <citation type="journal article" date="2023" name="Mol. Phylogenet. Evol.">
        <title>Genome-scale phylogeny and comparative genomics of the fungal order Sordariales.</title>
        <authorList>
            <person name="Hensen N."/>
            <person name="Bonometti L."/>
            <person name="Westerberg I."/>
            <person name="Brannstrom I.O."/>
            <person name="Guillou S."/>
            <person name="Cros-Aarteil S."/>
            <person name="Calhoun S."/>
            <person name="Haridas S."/>
            <person name="Kuo A."/>
            <person name="Mondo S."/>
            <person name="Pangilinan J."/>
            <person name="Riley R."/>
            <person name="LaButti K."/>
            <person name="Andreopoulos B."/>
            <person name="Lipzen A."/>
            <person name="Chen C."/>
            <person name="Yan M."/>
            <person name="Daum C."/>
            <person name="Ng V."/>
            <person name="Clum A."/>
            <person name="Steindorff A."/>
            <person name="Ohm R.A."/>
            <person name="Martin F."/>
            <person name="Silar P."/>
            <person name="Natvig D.O."/>
            <person name="Lalanne C."/>
            <person name="Gautier V."/>
            <person name="Ament-Velasquez S.L."/>
            <person name="Kruys A."/>
            <person name="Hutchinson M.I."/>
            <person name="Powell A.J."/>
            <person name="Barry K."/>
            <person name="Miller A.N."/>
            <person name="Grigoriev I.V."/>
            <person name="Debuchy R."/>
            <person name="Gladieux P."/>
            <person name="Hiltunen Thoren M."/>
            <person name="Johannesson H."/>
        </authorList>
    </citation>
    <scope>NUCLEOTIDE SEQUENCE</scope>
    <source>
        <strain evidence="2">CBS 141.50</strain>
    </source>
</reference>
<reference evidence="2" key="2">
    <citation type="submission" date="2023-05" db="EMBL/GenBank/DDBJ databases">
        <authorList>
            <consortium name="Lawrence Berkeley National Laboratory"/>
            <person name="Steindorff A."/>
            <person name="Hensen N."/>
            <person name="Bonometti L."/>
            <person name="Westerberg I."/>
            <person name="Brannstrom I.O."/>
            <person name="Guillou S."/>
            <person name="Cros-Aarteil S."/>
            <person name="Calhoun S."/>
            <person name="Haridas S."/>
            <person name="Kuo A."/>
            <person name="Mondo S."/>
            <person name="Pangilinan J."/>
            <person name="Riley R."/>
            <person name="Labutti K."/>
            <person name="Andreopoulos B."/>
            <person name="Lipzen A."/>
            <person name="Chen C."/>
            <person name="Yanf M."/>
            <person name="Daum C."/>
            <person name="Ng V."/>
            <person name="Clum A."/>
            <person name="Ohm R."/>
            <person name="Martin F."/>
            <person name="Silar P."/>
            <person name="Natvig D."/>
            <person name="Lalanne C."/>
            <person name="Gautier V."/>
            <person name="Ament-Velasquez S.L."/>
            <person name="Kruys A."/>
            <person name="Hutchinson M.I."/>
            <person name="Powell A.J."/>
            <person name="Barry K."/>
            <person name="Miller A.N."/>
            <person name="Grigoriev I.V."/>
            <person name="Debuchy R."/>
            <person name="Gladieux P."/>
            <person name="Thoren M.H."/>
            <person name="Johannesson H."/>
        </authorList>
    </citation>
    <scope>NUCLEOTIDE SEQUENCE</scope>
    <source>
        <strain evidence="2">CBS 141.50</strain>
    </source>
</reference>
<protein>
    <submittedName>
        <fullName evidence="2">Uncharacterized protein</fullName>
    </submittedName>
</protein>
<proteinExistence type="predicted"/>
<comment type="caution">
    <text evidence="2">The sequence shown here is derived from an EMBL/GenBank/DDBJ whole genome shotgun (WGS) entry which is preliminary data.</text>
</comment>
<feature type="region of interest" description="Disordered" evidence="1">
    <location>
        <begin position="24"/>
        <end position="67"/>
    </location>
</feature>
<dbReference type="EMBL" id="MU853637">
    <property type="protein sequence ID" value="KAK4140217.1"/>
    <property type="molecule type" value="Genomic_DNA"/>
</dbReference>
<accession>A0AAN6UVY7</accession>